<evidence type="ECO:0000256" key="7">
    <source>
        <dbReference type="ARBA" id="ARBA00023136"/>
    </source>
</evidence>
<keyword evidence="3" id="KW-1003">Cell membrane</keyword>
<dbReference type="EMBL" id="OE181666">
    <property type="protein sequence ID" value="CAD7573510.1"/>
    <property type="molecule type" value="Genomic_DNA"/>
</dbReference>
<keyword evidence="4" id="KW-0762">Sugar transport</keyword>
<dbReference type="Gene3D" id="1.20.1250.20">
    <property type="entry name" value="MFS general substrate transporter like domains"/>
    <property type="match status" value="1"/>
</dbReference>
<dbReference type="InterPro" id="IPR020846">
    <property type="entry name" value="MFS_dom"/>
</dbReference>
<dbReference type="Pfam" id="PF00083">
    <property type="entry name" value="Sugar_tr"/>
    <property type="match status" value="1"/>
</dbReference>
<dbReference type="InterPro" id="IPR036259">
    <property type="entry name" value="MFS_trans_sf"/>
</dbReference>
<feature type="transmembrane region" description="Helical" evidence="8">
    <location>
        <begin position="338"/>
        <end position="365"/>
    </location>
</feature>
<dbReference type="InterPro" id="IPR050549">
    <property type="entry name" value="MFS_Trehalose_Transporter"/>
</dbReference>
<evidence type="ECO:0000313" key="10">
    <source>
        <dbReference type="EMBL" id="CAD7573510.1"/>
    </source>
</evidence>
<dbReference type="AlphaFoldDB" id="A0A7R9J6Y1"/>
<feature type="transmembrane region" description="Helical" evidence="8">
    <location>
        <begin position="250"/>
        <end position="271"/>
    </location>
</feature>
<keyword evidence="5 8" id="KW-0812">Transmembrane</keyword>
<protein>
    <submittedName>
        <fullName evidence="10">(California timema) hypothetical protein</fullName>
    </submittedName>
</protein>
<evidence type="ECO:0000259" key="9">
    <source>
        <dbReference type="PROSITE" id="PS50850"/>
    </source>
</evidence>
<feature type="transmembrane region" description="Helical" evidence="8">
    <location>
        <begin position="226"/>
        <end position="244"/>
    </location>
</feature>
<feature type="transmembrane region" description="Helical" evidence="8">
    <location>
        <begin position="479"/>
        <end position="499"/>
    </location>
</feature>
<evidence type="ECO:0000256" key="4">
    <source>
        <dbReference type="ARBA" id="ARBA00022597"/>
    </source>
</evidence>
<evidence type="ECO:0000256" key="1">
    <source>
        <dbReference type="ARBA" id="ARBA00004651"/>
    </source>
</evidence>
<feature type="domain" description="Major facilitator superfamily (MFS) profile" evidence="9">
    <location>
        <begin position="92"/>
        <end position="533"/>
    </location>
</feature>
<feature type="transmembrane region" description="Helical" evidence="8">
    <location>
        <begin position="437"/>
        <end position="459"/>
    </location>
</feature>
<dbReference type="FunFam" id="1.20.1250.20:FF:000218">
    <property type="entry name" value="facilitated trehalose transporter Tret1"/>
    <property type="match status" value="1"/>
</dbReference>
<dbReference type="InterPro" id="IPR005829">
    <property type="entry name" value="Sugar_transporter_CS"/>
</dbReference>
<evidence type="ECO:0000256" key="8">
    <source>
        <dbReference type="SAM" id="Phobius"/>
    </source>
</evidence>
<dbReference type="InterPro" id="IPR005828">
    <property type="entry name" value="MFS_sugar_transport-like"/>
</dbReference>
<proteinExistence type="predicted"/>
<dbReference type="PANTHER" id="PTHR48021:SF33">
    <property type="entry name" value="AT22075P-RELATED"/>
    <property type="match status" value="1"/>
</dbReference>
<feature type="transmembrane region" description="Helical" evidence="8">
    <location>
        <begin position="511"/>
        <end position="529"/>
    </location>
</feature>
<comment type="subcellular location">
    <subcellularLocation>
        <location evidence="1">Cell membrane</location>
        <topology evidence="1">Multi-pass membrane protein</topology>
    </subcellularLocation>
</comment>
<gene>
    <name evidence="10" type="ORF">TCMB3V08_LOCUS6147</name>
</gene>
<feature type="transmembrane region" description="Helical" evidence="8">
    <location>
        <begin position="192"/>
        <end position="214"/>
    </location>
</feature>
<feature type="transmembrane region" description="Helical" evidence="8">
    <location>
        <begin position="377"/>
        <end position="396"/>
    </location>
</feature>
<dbReference type="GO" id="GO:0005886">
    <property type="term" value="C:plasma membrane"/>
    <property type="evidence" value="ECO:0007669"/>
    <property type="project" value="UniProtKB-SubCell"/>
</dbReference>
<organism evidence="10">
    <name type="scientific">Timema californicum</name>
    <name type="common">California timema</name>
    <name type="synonym">Walking stick</name>
    <dbReference type="NCBI Taxonomy" id="61474"/>
    <lineage>
        <taxon>Eukaryota</taxon>
        <taxon>Metazoa</taxon>
        <taxon>Ecdysozoa</taxon>
        <taxon>Arthropoda</taxon>
        <taxon>Hexapoda</taxon>
        <taxon>Insecta</taxon>
        <taxon>Pterygota</taxon>
        <taxon>Neoptera</taxon>
        <taxon>Polyneoptera</taxon>
        <taxon>Phasmatodea</taxon>
        <taxon>Timematodea</taxon>
        <taxon>Timematoidea</taxon>
        <taxon>Timematidae</taxon>
        <taxon>Timema</taxon>
    </lineage>
</organism>
<evidence type="ECO:0000256" key="6">
    <source>
        <dbReference type="ARBA" id="ARBA00022989"/>
    </source>
</evidence>
<dbReference type="PROSITE" id="PS50850">
    <property type="entry name" value="MFS"/>
    <property type="match status" value="1"/>
</dbReference>
<keyword evidence="2" id="KW-0813">Transport</keyword>
<dbReference type="PANTHER" id="PTHR48021">
    <property type="match status" value="1"/>
</dbReference>
<dbReference type="GO" id="GO:0022857">
    <property type="term" value="F:transmembrane transporter activity"/>
    <property type="evidence" value="ECO:0007669"/>
    <property type="project" value="InterPro"/>
</dbReference>
<evidence type="ECO:0000256" key="3">
    <source>
        <dbReference type="ARBA" id="ARBA00022475"/>
    </source>
</evidence>
<feature type="transmembrane region" description="Helical" evidence="8">
    <location>
        <begin position="403"/>
        <end position="425"/>
    </location>
</feature>
<keyword evidence="6 8" id="KW-1133">Transmembrane helix</keyword>
<dbReference type="PROSITE" id="PS00216">
    <property type="entry name" value="SUGAR_TRANSPORT_1"/>
    <property type="match status" value="1"/>
</dbReference>
<reference evidence="10" key="1">
    <citation type="submission" date="2020-11" db="EMBL/GenBank/DDBJ databases">
        <authorList>
            <person name="Tran Van P."/>
        </authorList>
    </citation>
    <scope>NUCLEOTIDE SEQUENCE</scope>
</reference>
<feature type="transmembrane region" description="Helical" evidence="8">
    <location>
        <begin position="140"/>
        <end position="160"/>
    </location>
</feature>
<evidence type="ECO:0000256" key="2">
    <source>
        <dbReference type="ARBA" id="ARBA00022448"/>
    </source>
</evidence>
<evidence type="ECO:0000256" key="5">
    <source>
        <dbReference type="ARBA" id="ARBA00022692"/>
    </source>
</evidence>
<feature type="transmembrane region" description="Helical" evidence="8">
    <location>
        <begin position="92"/>
        <end position="113"/>
    </location>
</feature>
<feature type="transmembrane region" description="Helical" evidence="8">
    <location>
        <begin position="167"/>
        <end position="186"/>
    </location>
</feature>
<keyword evidence="7 8" id="KW-0472">Membrane</keyword>
<accession>A0A7R9J6Y1</accession>
<sequence length="553" mass="61071">MENHLGKNPFSTPDRDSNLDLPKFKILFYCESSALGHTATAPNREKPPPVHPTKIRTSISPSSAVELNTTSALANYATEADKERESLCGSPYYFLLLLTVDLAAYTQGTIVGWPSPVLPSLQSENSPIGGEPMTDEEASWMGSVLCLGALLFTPIYSYLSNNHSRKLTGYLVGIPPIICWLMIIFAKSKMTLFIARFMIGSVGAGNTILCPLYVTEIAEDDVRGSLGTYVMLFFSIGVLQSYIVGSYASYQGLGFACISLPILFVCLFYWMPESPVYLMSRNRHMESRKAMSWLRGNDNQTVDREMEKLTEVLNISKEDSSSGFPISEIFTKRGPRRAMLICMGFAINMGLSGSFALMTFTVRIFQESGSELSPELSAIFVAILQCASVFLTSVIIDRAGRKIIMIASNMALVLCLLVMGAYYYLKDAGFEVSHFGWLPVVCLCSYVVAVNMGVMTVPWIVINEVRKDMVFEPKVKSTAVTLCCSFVWAINFLTSKFFLPLASLVGLAGCYWFFGGVCLLGAVFCHLVMPETKNRSLADILKELAGEKRFTKP</sequence>
<name>A0A7R9J6Y1_TIMCA</name>
<dbReference type="SUPFAM" id="SSF103473">
    <property type="entry name" value="MFS general substrate transporter"/>
    <property type="match status" value="1"/>
</dbReference>